<dbReference type="InterPro" id="IPR000782">
    <property type="entry name" value="FAS1_domain"/>
</dbReference>
<dbReference type="InterPro" id="IPR050904">
    <property type="entry name" value="Adhesion/Biosynth-related"/>
</dbReference>
<reference evidence="3 4" key="1">
    <citation type="submission" date="2023-04" db="EMBL/GenBank/DDBJ databases">
        <title>Genome of Basidiobolus ranarum AG-B5.</title>
        <authorList>
            <person name="Stajich J.E."/>
            <person name="Carter-House D."/>
            <person name="Gryganskyi A."/>
        </authorList>
    </citation>
    <scope>NUCLEOTIDE SEQUENCE [LARGE SCALE GENOMIC DNA]</scope>
    <source>
        <strain evidence="3 4">AG-B5</strain>
    </source>
</reference>
<organism evidence="3 4">
    <name type="scientific">Basidiobolus ranarum</name>
    <dbReference type="NCBI Taxonomy" id="34480"/>
    <lineage>
        <taxon>Eukaryota</taxon>
        <taxon>Fungi</taxon>
        <taxon>Fungi incertae sedis</taxon>
        <taxon>Zoopagomycota</taxon>
        <taxon>Entomophthoromycotina</taxon>
        <taxon>Basidiobolomycetes</taxon>
        <taxon>Basidiobolales</taxon>
        <taxon>Basidiobolaceae</taxon>
        <taxon>Basidiobolus</taxon>
    </lineage>
</organism>
<dbReference type="Gene3D" id="2.30.180.10">
    <property type="entry name" value="FAS1 domain"/>
    <property type="match status" value="2"/>
</dbReference>
<dbReference type="Pfam" id="PF02469">
    <property type="entry name" value="Fasciclin"/>
    <property type="match status" value="2"/>
</dbReference>
<evidence type="ECO:0000313" key="3">
    <source>
        <dbReference type="EMBL" id="KAK9717050.1"/>
    </source>
</evidence>
<dbReference type="SUPFAM" id="SSF82153">
    <property type="entry name" value="FAS1 domain"/>
    <property type="match status" value="2"/>
</dbReference>
<feature type="domain" description="FAS1" evidence="2">
    <location>
        <begin position="165"/>
        <end position="290"/>
    </location>
</feature>
<accession>A0ABR2W206</accession>
<sequence length="323" mass="35380">MKYFSGLVGLLLTVNSVFGQNLLESINGDSSLKTFSTLLNDPNYVSLKEVLTGSNEFTVFAPTDAAFTNAKIDMTQPKTVLAYLQYLTVYGNFDSSTLDIKRFPFTLLKDSAYVNQDGDVQVLIFDKNSTHTFIAQGLNSSNVIKLDAHKATNGVVHIVDALLPPPNTPYQVLRDAGYQELADAAERAALVNTMNDVYRLTIFTPTNEALVQNDFASKTRPQLSPIVKNQVINDIVLSNKLQDGAKFQSTMGYSLNIKSTNGSLFVNGCRILRTDILTYNGVMHIIDGVIALPPNHTSDSPSQSLLSVWSGLLSMAVVISLKW</sequence>
<gene>
    <name evidence="3" type="ORF">K7432_006460</name>
</gene>
<protein>
    <recommendedName>
        <fullName evidence="2">FAS1 domain-containing protein</fullName>
    </recommendedName>
</protein>
<dbReference type="PROSITE" id="PS50213">
    <property type="entry name" value="FAS1"/>
    <property type="match status" value="2"/>
</dbReference>
<feature type="domain" description="FAS1" evidence="2">
    <location>
        <begin position="19"/>
        <end position="163"/>
    </location>
</feature>
<dbReference type="InterPro" id="IPR036378">
    <property type="entry name" value="FAS1_dom_sf"/>
</dbReference>
<dbReference type="EMBL" id="JASJQH010007161">
    <property type="protein sequence ID" value="KAK9717050.1"/>
    <property type="molecule type" value="Genomic_DNA"/>
</dbReference>
<feature type="signal peptide" evidence="1">
    <location>
        <begin position="1"/>
        <end position="19"/>
    </location>
</feature>
<evidence type="ECO:0000256" key="1">
    <source>
        <dbReference type="SAM" id="SignalP"/>
    </source>
</evidence>
<name>A0ABR2W206_9FUNG</name>
<keyword evidence="4" id="KW-1185">Reference proteome</keyword>
<comment type="caution">
    <text evidence="3">The sequence shown here is derived from an EMBL/GenBank/DDBJ whole genome shotgun (WGS) entry which is preliminary data.</text>
</comment>
<proteinExistence type="predicted"/>
<dbReference type="PANTHER" id="PTHR10900:SF77">
    <property type="entry name" value="FI19380P1"/>
    <property type="match status" value="1"/>
</dbReference>
<evidence type="ECO:0000313" key="4">
    <source>
        <dbReference type="Proteomes" id="UP001479436"/>
    </source>
</evidence>
<keyword evidence="1" id="KW-0732">Signal</keyword>
<dbReference type="PANTHER" id="PTHR10900">
    <property type="entry name" value="PERIOSTIN-RELATED"/>
    <property type="match status" value="1"/>
</dbReference>
<feature type="chain" id="PRO_5045990585" description="FAS1 domain-containing protein" evidence="1">
    <location>
        <begin position="20"/>
        <end position="323"/>
    </location>
</feature>
<evidence type="ECO:0000259" key="2">
    <source>
        <dbReference type="PROSITE" id="PS50213"/>
    </source>
</evidence>
<dbReference type="SMART" id="SM00554">
    <property type="entry name" value="FAS1"/>
    <property type="match status" value="2"/>
</dbReference>
<dbReference type="Proteomes" id="UP001479436">
    <property type="component" value="Unassembled WGS sequence"/>
</dbReference>